<dbReference type="GO" id="GO:0006284">
    <property type="term" value="P:base-excision repair"/>
    <property type="evidence" value="ECO:0007669"/>
    <property type="project" value="InterPro"/>
</dbReference>
<dbReference type="AlphaFoldDB" id="I3E699"/>
<evidence type="ECO:0000256" key="3">
    <source>
        <dbReference type="ARBA" id="ARBA00022801"/>
    </source>
</evidence>
<comment type="similarity">
    <text evidence="1 5">Belongs to the DNA glycosylase MPG family.</text>
</comment>
<dbReference type="Pfam" id="PF02245">
    <property type="entry name" value="Pur_DNA_glyco"/>
    <property type="match status" value="1"/>
</dbReference>
<dbReference type="GO" id="GO:0003905">
    <property type="term" value="F:alkylbase DNA N-glycosylase activity"/>
    <property type="evidence" value="ECO:0007669"/>
    <property type="project" value="InterPro"/>
</dbReference>
<dbReference type="RefSeq" id="WP_003350799.1">
    <property type="nucleotide sequence ID" value="NZ_AFEU01000001.1"/>
</dbReference>
<keyword evidence="7" id="KW-1185">Reference proteome</keyword>
<name>I3E699_BACMT</name>
<dbReference type="HAMAP" id="MF_00527">
    <property type="entry name" value="3MGH"/>
    <property type="match status" value="1"/>
</dbReference>
<dbReference type="NCBIfam" id="TIGR00567">
    <property type="entry name" value="3mg"/>
    <property type="match status" value="1"/>
</dbReference>
<evidence type="ECO:0000313" key="7">
    <source>
        <dbReference type="Proteomes" id="UP000010523"/>
    </source>
</evidence>
<keyword evidence="6" id="KW-0326">Glycosidase</keyword>
<evidence type="ECO:0000313" key="6">
    <source>
        <dbReference type="EMBL" id="EIJ82020.1"/>
    </source>
</evidence>
<dbReference type="Proteomes" id="UP000010523">
    <property type="component" value="Unassembled WGS sequence"/>
</dbReference>
<dbReference type="CDD" id="cd00540">
    <property type="entry name" value="AAG"/>
    <property type="match status" value="1"/>
</dbReference>
<dbReference type="OrthoDB" id="9794313at2"/>
<dbReference type="InterPro" id="IPR011034">
    <property type="entry name" value="Formyl_transferase-like_C_sf"/>
</dbReference>
<dbReference type="PANTHER" id="PTHR10429:SF0">
    <property type="entry name" value="DNA-3-METHYLADENINE GLYCOSYLASE"/>
    <property type="match status" value="1"/>
</dbReference>
<sequence length="211" mass="23661">MNHFLEGELIRPIQIKISPLKGHFYDKPTLELAKSLLGCLLIKKTEKGIASGFIVETEAYIGPEDRAAHSFNNRRTKRTEVMFRESGLVYTYVMHTHCLVNIVSGGPEKPEAVLIRAIEPFTGINLMKMRRGMTNIKNLTNGPGKLTKALGITIENYGHCLSGPPLFISKGFQPEKISQGKRIGIDNSGEAKDYPWRFWISENPFISRKGS</sequence>
<comment type="caution">
    <text evidence="6">The sequence shown here is derived from an EMBL/GenBank/DDBJ whole genome shotgun (WGS) entry which is preliminary data.</text>
</comment>
<dbReference type="Gene3D" id="3.10.300.10">
    <property type="entry name" value="Methylpurine-DNA glycosylase (MPG)"/>
    <property type="match status" value="1"/>
</dbReference>
<dbReference type="InterPro" id="IPR003180">
    <property type="entry name" value="MPG"/>
</dbReference>
<organism evidence="6 7">
    <name type="scientific">Bacillus methanolicus PB1</name>
    <dbReference type="NCBI Taxonomy" id="997296"/>
    <lineage>
        <taxon>Bacteria</taxon>
        <taxon>Bacillati</taxon>
        <taxon>Bacillota</taxon>
        <taxon>Bacilli</taxon>
        <taxon>Bacillales</taxon>
        <taxon>Bacillaceae</taxon>
        <taxon>Bacillus</taxon>
    </lineage>
</organism>
<evidence type="ECO:0000256" key="1">
    <source>
        <dbReference type="ARBA" id="ARBA00009232"/>
    </source>
</evidence>
<dbReference type="eggNOG" id="COG2094">
    <property type="taxonomic scope" value="Bacteria"/>
</dbReference>
<evidence type="ECO:0000256" key="5">
    <source>
        <dbReference type="HAMAP-Rule" id="MF_00527"/>
    </source>
</evidence>
<dbReference type="SUPFAM" id="SSF50486">
    <property type="entry name" value="FMT C-terminal domain-like"/>
    <property type="match status" value="1"/>
</dbReference>
<accession>I3E699</accession>
<dbReference type="EC" id="3.2.2.-" evidence="5"/>
<keyword evidence="2 5" id="KW-0227">DNA damage</keyword>
<protein>
    <recommendedName>
        <fullName evidence="5">Putative 3-methyladenine DNA glycosylase</fullName>
        <ecNumber evidence="5">3.2.2.-</ecNumber>
    </recommendedName>
</protein>
<keyword evidence="4 5" id="KW-0234">DNA repair</keyword>
<evidence type="ECO:0000256" key="2">
    <source>
        <dbReference type="ARBA" id="ARBA00022763"/>
    </source>
</evidence>
<dbReference type="PANTHER" id="PTHR10429">
    <property type="entry name" value="DNA-3-METHYLADENINE GLYCOSYLASE"/>
    <property type="match status" value="1"/>
</dbReference>
<proteinExistence type="inferred from homology"/>
<dbReference type="NCBIfam" id="NF002002">
    <property type="entry name" value="PRK00802.1-2"/>
    <property type="match status" value="1"/>
</dbReference>
<reference evidence="6 7" key="1">
    <citation type="journal article" date="2012" name="Appl. Environ. Microbiol.">
        <title>Genome Sequence of Thermotolerant Bacillus methanolicus: Features and Regulation Related to Methylotrophy and Production of L-Lysine and L-Glutamate from Methanol.</title>
        <authorList>
            <person name="Heggeset T.M."/>
            <person name="Krog A."/>
            <person name="Balzer S."/>
            <person name="Wentzel A."/>
            <person name="Ellingsen T.E."/>
            <person name="Brautaset T."/>
        </authorList>
    </citation>
    <scope>NUCLEOTIDE SEQUENCE [LARGE SCALE GENOMIC DNA]</scope>
    <source>
        <strain evidence="6 7">PB1</strain>
    </source>
</reference>
<dbReference type="PATRIC" id="fig|997296.3.peg.820"/>
<dbReference type="FunFam" id="3.10.300.10:FF:000001">
    <property type="entry name" value="Putative 3-methyladenine DNA glycosylase"/>
    <property type="match status" value="1"/>
</dbReference>
<dbReference type="GO" id="GO:0003677">
    <property type="term" value="F:DNA binding"/>
    <property type="evidence" value="ECO:0007669"/>
    <property type="project" value="InterPro"/>
</dbReference>
<keyword evidence="3 5" id="KW-0378">Hydrolase</keyword>
<gene>
    <name evidence="6" type="ORF">PB1_03745</name>
</gene>
<evidence type="ECO:0000256" key="4">
    <source>
        <dbReference type="ARBA" id="ARBA00023204"/>
    </source>
</evidence>
<dbReference type="InterPro" id="IPR036995">
    <property type="entry name" value="MPG_sf"/>
</dbReference>
<dbReference type="EMBL" id="AFEU01000001">
    <property type="protein sequence ID" value="EIJ82020.1"/>
    <property type="molecule type" value="Genomic_DNA"/>
</dbReference>